<organism evidence="2 3">
    <name type="scientific">Nasonia vitripennis</name>
    <name type="common">Parasitic wasp</name>
    <dbReference type="NCBI Taxonomy" id="7425"/>
    <lineage>
        <taxon>Eukaryota</taxon>
        <taxon>Metazoa</taxon>
        <taxon>Ecdysozoa</taxon>
        <taxon>Arthropoda</taxon>
        <taxon>Hexapoda</taxon>
        <taxon>Insecta</taxon>
        <taxon>Pterygota</taxon>
        <taxon>Neoptera</taxon>
        <taxon>Endopterygota</taxon>
        <taxon>Hymenoptera</taxon>
        <taxon>Apocrita</taxon>
        <taxon>Proctotrupomorpha</taxon>
        <taxon>Chalcidoidea</taxon>
        <taxon>Pteromalidae</taxon>
        <taxon>Pteromalinae</taxon>
        <taxon>Nasonia</taxon>
    </lineage>
</organism>
<protein>
    <submittedName>
        <fullName evidence="2">Uncharacterized protein</fullName>
    </submittedName>
</protein>
<evidence type="ECO:0000256" key="1">
    <source>
        <dbReference type="SAM" id="MobiDB-lite"/>
    </source>
</evidence>
<accession>A0A7M7R5J2</accession>
<feature type="compositionally biased region" description="Low complexity" evidence="1">
    <location>
        <begin position="21"/>
        <end position="37"/>
    </location>
</feature>
<feature type="region of interest" description="Disordered" evidence="1">
    <location>
        <begin position="15"/>
        <end position="40"/>
    </location>
</feature>
<dbReference type="GeneID" id="116417319"/>
<dbReference type="EnsemblMetazoa" id="XM_032602033">
    <property type="protein sequence ID" value="XP_032457924"/>
    <property type="gene ID" value="LOC116417319"/>
</dbReference>
<dbReference type="RefSeq" id="XP_032457924.1">
    <property type="nucleotide sequence ID" value="XM_032602033.1"/>
</dbReference>
<proteinExistence type="predicted"/>
<evidence type="ECO:0000313" key="2">
    <source>
        <dbReference type="EnsemblMetazoa" id="XP_032457924"/>
    </source>
</evidence>
<evidence type="ECO:0000313" key="3">
    <source>
        <dbReference type="Proteomes" id="UP000002358"/>
    </source>
</evidence>
<reference evidence="2" key="1">
    <citation type="submission" date="2021-01" db="UniProtKB">
        <authorList>
            <consortium name="EnsemblMetazoa"/>
        </authorList>
    </citation>
    <scope>IDENTIFICATION</scope>
</reference>
<dbReference type="Proteomes" id="UP000002358">
    <property type="component" value="Unassembled WGS sequence"/>
</dbReference>
<name>A0A7M7R5J2_NASVI</name>
<sequence>MEDESDKQFLLDQTALQRNETLSSSTSTTYTDTSKPSPMEVDYESRNIVKNEISVTIDQAKVVDASLKMQKDDSRSMVTKEDLHELLETESDLHYLKVHLL</sequence>
<dbReference type="AlphaFoldDB" id="A0A7M7R5J2"/>
<keyword evidence="3" id="KW-1185">Reference proteome</keyword>